<dbReference type="InterPro" id="IPR000073">
    <property type="entry name" value="AB_hydrolase_1"/>
</dbReference>
<proteinExistence type="predicted"/>
<dbReference type="GO" id="GO:0016787">
    <property type="term" value="F:hydrolase activity"/>
    <property type="evidence" value="ECO:0007669"/>
    <property type="project" value="UniProtKB-KW"/>
</dbReference>
<dbReference type="InterPro" id="IPR013595">
    <property type="entry name" value="Pept_S33_TAP-like_C"/>
</dbReference>
<organism evidence="5 6">
    <name type="scientific">Mycolicibacillus parakoreensis</name>
    <dbReference type="NCBI Taxonomy" id="1069221"/>
    <lineage>
        <taxon>Bacteria</taxon>
        <taxon>Bacillati</taxon>
        <taxon>Actinomycetota</taxon>
        <taxon>Actinomycetes</taxon>
        <taxon>Mycobacteriales</taxon>
        <taxon>Mycobacteriaceae</taxon>
        <taxon>Mycolicibacillus</taxon>
    </lineage>
</organism>
<keyword evidence="5" id="KW-0378">Hydrolase</keyword>
<protein>
    <submittedName>
        <fullName evidence="5">Alpha/beta hydrolase</fullName>
    </submittedName>
</protein>
<evidence type="ECO:0000256" key="2">
    <source>
        <dbReference type="SAM" id="SignalP"/>
    </source>
</evidence>
<dbReference type="Pfam" id="PF00561">
    <property type="entry name" value="Abhydrolase_1"/>
    <property type="match status" value="1"/>
</dbReference>
<feature type="domain" description="AB hydrolase-1" evidence="3">
    <location>
        <begin position="152"/>
        <end position="315"/>
    </location>
</feature>
<keyword evidence="6" id="KW-1185">Reference proteome</keyword>
<dbReference type="Gene3D" id="3.40.50.1820">
    <property type="entry name" value="alpha/beta hydrolase"/>
    <property type="match status" value="1"/>
</dbReference>
<dbReference type="SUPFAM" id="SSF53474">
    <property type="entry name" value="alpha/beta-Hydrolases"/>
    <property type="match status" value="1"/>
</dbReference>
<evidence type="ECO:0000313" key="6">
    <source>
        <dbReference type="Proteomes" id="UP001055200"/>
    </source>
</evidence>
<dbReference type="Pfam" id="PF08386">
    <property type="entry name" value="Abhydrolase_4"/>
    <property type="match status" value="1"/>
</dbReference>
<evidence type="ECO:0000259" key="4">
    <source>
        <dbReference type="Pfam" id="PF08386"/>
    </source>
</evidence>
<feature type="signal peptide" evidence="2">
    <location>
        <begin position="1"/>
        <end position="31"/>
    </location>
</feature>
<dbReference type="RefSeq" id="WP_240169827.1">
    <property type="nucleotide sequence ID" value="NZ_CP092365.1"/>
</dbReference>
<name>A0ABY3TXD9_9MYCO</name>
<dbReference type="PROSITE" id="PS51257">
    <property type="entry name" value="PROKAR_LIPOPROTEIN"/>
    <property type="match status" value="1"/>
</dbReference>
<evidence type="ECO:0000259" key="3">
    <source>
        <dbReference type="Pfam" id="PF00561"/>
    </source>
</evidence>
<evidence type="ECO:0000313" key="5">
    <source>
        <dbReference type="EMBL" id="ULN51544.1"/>
    </source>
</evidence>
<feature type="region of interest" description="Disordered" evidence="1">
    <location>
        <begin position="39"/>
        <end position="72"/>
    </location>
</feature>
<accession>A0ABY3TXD9</accession>
<sequence length="531" mass="54135">MIRRSRHPAPASTRRAGTTVSLLAVAATVVAGCVPVTPGADPRFADSDVDPQGAVTSSEAPPEPPELVAPGQDLTWRDCTTGVFDDAGVSPAAGLTLECATFDADLDPLNGSSAKITVGAVRARSEQTPDDAAPVVLTTGTDVPSSHQLAVWTSRSGADLVDERPVVAVDRRGIGMSTAAVCRDSFDRREMADQAQFEPGDDQVANLNKIAITAANNCTDAVPQGGIAYDNAHAAEDLELLRSRWDVPALALLGIGNGAQVALAYAASHPNKVARLVLDSPVTLGVAAEAAAEQRVVGQQAALDAFAAQCVALNCALGPDPKGAIDALLADARAGRGPGGASVAAVVHAITTALAYPRADPAESTQGLADALAAARGGDAGPLKALIERSESLRSTDGQYISVCSDALNRPTPNRVRELVVAWGKQYPQFGAVAALDMVPCLAWPSSSPVDPPEELDPDVLLLGVQKSDPIVGAGVAATAATVLNAGSASKRVMWQGVGHGAAVYSPCAVPPVIAYLASGALPDSDTFCPA</sequence>
<dbReference type="EMBL" id="CP092365">
    <property type="protein sequence ID" value="ULN51544.1"/>
    <property type="molecule type" value="Genomic_DNA"/>
</dbReference>
<dbReference type="InterPro" id="IPR029058">
    <property type="entry name" value="AB_hydrolase_fold"/>
</dbReference>
<feature type="domain" description="Peptidase S33 tripeptidyl aminopeptidase-like C-terminal" evidence="4">
    <location>
        <begin position="427"/>
        <end position="529"/>
    </location>
</feature>
<gene>
    <name evidence="5" type="ORF">MIU77_11560</name>
</gene>
<reference evidence="5" key="1">
    <citation type="submission" date="2022-08" db="EMBL/GenBank/DDBJ databases">
        <title>Complete genome sequence of 14 non-tuberculosis mycobacteria type-strains.</title>
        <authorList>
            <person name="Igarashi Y."/>
            <person name="Osugi A."/>
            <person name="Mitarai S."/>
        </authorList>
    </citation>
    <scope>NUCLEOTIDE SEQUENCE</scope>
    <source>
        <strain evidence="5">DSM 45575</strain>
    </source>
</reference>
<feature type="chain" id="PRO_5045974854" evidence="2">
    <location>
        <begin position="32"/>
        <end position="531"/>
    </location>
</feature>
<keyword evidence="2" id="KW-0732">Signal</keyword>
<dbReference type="Proteomes" id="UP001055200">
    <property type="component" value="Chromosome"/>
</dbReference>
<evidence type="ECO:0000256" key="1">
    <source>
        <dbReference type="SAM" id="MobiDB-lite"/>
    </source>
</evidence>